<name>A0ABV9SJ56_9ACTN</name>
<keyword evidence="2" id="KW-1185">Reference proteome</keyword>
<accession>A0ABV9SJ56</accession>
<dbReference type="Proteomes" id="UP001595858">
    <property type="component" value="Unassembled WGS sequence"/>
</dbReference>
<evidence type="ECO:0000313" key="2">
    <source>
        <dbReference type="Proteomes" id="UP001595858"/>
    </source>
</evidence>
<dbReference type="EMBL" id="JBHSIY010000009">
    <property type="protein sequence ID" value="MFC4867299.1"/>
    <property type="molecule type" value="Genomic_DNA"/>
</dbReference>
<dbReference type="RefSeq" id="WP_344147016.1">
    <property type="nucleotide sequence ID" value="NZ_BAAAQI010000019.1"/>
</dbReference>
<reference evidence="2" key="1">
    <citation type="journal article" date="2019" name="Int. J. Syst. Evol. Microbiol.">
        <title>The Global Catalogue of Microorganisms (GCM) 10K type strain sequencing project: providing services to taxonomists for standard genome sequencing and annotation.</title>
        <authorList>
            <consortium name="The Broad Institute Genomics Platform"/>
            <consortium name="The Broad Institute Genome Sequencing Center for Infectious Disease"/>
            <person name="Wu L."/>
            <person name="Ma J."/>
        </authorList>
    </citation>
    <scope>NUCLEOTIDE SEQUENCE [LARGE SCALE GENOMIC DNA]</scope>
    <source>
        <strain evidence="2">CGMCC 4.7304</strain>
    </source>
</reference>
<comment type="caution">
    <text evidence="1">The sequence shown here is derived from an EMBL/GenBank/DDBJ whole genome shotgun (WGS) entry which is preliminary data.</text>
</comment>
<gene>
    <name evidence="1" type="ORF">ACFPCZ_11725</name>
</gene>
<organism evidence="1 2">
    <name type="scientific">Streptomonospora arabica</name>
    <dbReference type="NCBI Taxonomy" id="412417"/>
    <lineage>
        <taxon>Bacteria</taxon>
        <taxon>Bacillati</taxon>
        <taxon>Actinomycetota</taxon>
        <taxon>Actinomycetes</taxon>
        <taxon>Streptosporangiales</taxon>
        <taxon>Nocardiopsidaceae</taxon>
        <taxon>Streptomonospora</taxon>
    </lineage>
</organism>
<evidence type="ECO:0000313" key="1">
    <source>
        <dbReference type="EMBL" id="MFC4867299.1"/>
    </source>
</evidence>
<proteinExistence type="predicted"/>
<protein>
    <submittedName>
        <fullName evidence="1">Uncharacterized protein</fullName>
    </submittedName>
</protein>
<sequence length="86" mass="9280">MSDHSARVSIREITAFMDAVRAHRTAAFNGYRPRPDAALLAWKSSILDRIADQSTDAETRAVADEARAELAAVRAADEAEQPGGGR</sequence>